<evidence type="ECO:0000256" key="3">
    <source>
        <dbReference type="ARBA" id="ARBA00022801"/>
    </source>
</evidence>
<dbReference type="OrthoDB" id="196131at2759"/>
<protein>
    <recommendedName>
        <fullName evidence="1">RNA helicase</fullName>
        <ecNumber evidence="1">3.6.4.13</ecNumber>
    </recommendedName>
</protein>
<feature type="non-terminal residue" evidence="8">
    <location>
        <position position="1"/>
    </location>
</feature>
<keyword evidence="9" id="KW-1185">Reference proteome</keyword>
<evidence type="ECO:0000256" key="5">
    <source>
        <dbReference type="ARBA" id="ARBA00022840"/>
    </source>
</evidence>
<feature type="domain" description="DEAD-box RNA helicase Q" evidence="7">
    <location>
        <begin position="91"/>
        <end position="119"/>
    </location>
</feature>
<dbReference type="Gene3D" id="3.40.50.300">
    <property type="entry name" value="P-loop containing nucleotide triphosphate hydrolases"/>
    <property type="match status" value="1"/>
</dbReference>
<reference evidence="9" key="1">
    <citation type="journal article" date="2017" name="Nat. Commun.">
        <title>The North American bullfrog draft genome provides insight into hormonal regulation of long noncoding RNA.</title>
        <authorList>
            <person name="Hammond S.A."/>
            <person name="Warren R.L."/>
            <person name="Vandervalk B.P."/>
            <person name="Kucuk E."/>
            <person name="Khan H."/>
            <person name="Gibb E.A."/>
            <person name="Pandoh P."/>
            <person name="Kirk H."/>
            <person name="Zhao Y."/>
            <person name="Jones M."/>
            <person name="Mungall A.J."/>
            <person name="Coope R."/>
            <person name="Pleasance S."/>
            <person name="Moore R.A."/>
            <person name="Holt R.A."/>
            <person name="Round J.M."/>
            <person name="Ohora S."/>
            <person name="Walle B.V."/>
            <person name="Veldhoen N."/>
            <person name="Helbing C.C."/>
            <person name="Birol I."/>
        </authorList>
    </citation>
    <scope>NUCLEOTIDE SEQUENCE [LARGE SCALE GENOMIC DNA]</scope>
</reference>
<dbReference type="GO" id="GO:0003724">
    <property type="term" value="F:RNA helicase activity"/>
    <property type="evidence" value="ECO:0007669"/>
    <property type="project" value="UniProtKB-EC"/>
</dbReference>
<evidence type="ECO:0000313" key="9">
    <source>
        <dbReference type="Proteomes" id="UP000228934"/>
    </source>
</evidence>
<dbReference type="EC" id="3.6.4.13" evidence="1"/>
<dbReference type="GO" id="GO:0005524">
    <property type="term" value="F:ATP binding"/>
    <property type="evidence" value="ECO:0007669"/>
    <property type="project" value="UniProtKB-KW"/>
</dbReference>
<keyword evidence="2" id="KW-0547">Nucleotide-binding</keyword>
<evidence type="ECO:0000256" key="4">
    <source>
        <dbReference type="ARBA" id="ARBA00022806"/>
    </source>
</evidence>
<dbReference type="PROSITE" id="PS51195">
    <property type="entry name" value="Q_MOTIF"/>
    <property type="match status" value="1"/>
</dbReference>
<dbReference type="EMBL" id="KV929968">
    <property type="protein sequence ID" value="PIO30240.1"/>
    <property type="molecule type" value="Genomic_DNA"/>
</dbReference>
<sequence length="135" mass="15480">DEVSIVVSQRSKAAAVDHTEQEGTFETKQSSLVIQVNVFTKKKDLNELPKFEKNFYQEHSEVERMTIHDVDQLRRKKEITTRGVNCPKPIYDFHQTNFPLCVMDALLDQRFKEPTPIQCQGFPPALSGRDMVGIA</sequence>
<organism evidence="8 9">
    <name type="scientific">Aquarana catesbeiana</name>
    <name type="common">American bullfrog</name>
    <name type="synonym">Rana catesbeiana</name>
    <dbReference type="NCBI Taxonomy" id="8400"/>
    <lineage>
        <taxon>Eukaryota</taxon>
        <taxon>Metazoa</taxon>
        <taxon>Chordata</taxon>
        <taxon>Craniata</taxon>
        <taxon>Vertebrata</taxon>
        <taxon>Euteleostomi</taxon>
        <taxon>Amphibia</taxon>
        <taxon>Batrachia</taxon>
        <taxon>Anura</taxon>
        <taxon>Neobatrachia</taxon>
        <taxon>Ranoidea</taxon>
        <taxon>Ranidae</taxon>
        <taxon>Aquarana</taxon>
    </lineage>
</organism>
<keyword evidence="4" id="KW-0347">Helicase</keyword>
<accession>A0A2G9RQS6</accession>
<dbReference type="GO" id="GO:0016787">
    <property type="term" value="F:hydrolase activity"/>
    <property type="evidence" value="ECO:0007669"/>
    <property type="project" value="UniProtKB-KW"/>
</dbReference>
<evidence type="ECO:0000256" key="2">
    <source>
        <dbReference type="ARBA" id="ARBA00022741"/>
    </source>
</evidence>
<dbReference type="AlphaFoldDB" id="A0A2G9RQS6"/>
<dbReference type="SUPFAM" id="SSF52540">
    <property type="entry name" value="P-loop containing nucleoside triphosphate hydrolases"/>
    <property type="match status" value="1"/>
</dbReference>
<keyword evidence="3" id="KW-0378">Hydrolase</keyword>
<evidence type="ECO:0000313" key="8">
    <source>
        <dbReference type="EMBL" id="PIO30240.1"/>
    </source>
</evidence>
<name>A0A2G9RQS6_AQUCT</name>
<dbReference type="InterPro" id="IPR014014">
    <property type="entry name" value="RNA_helicase_DEAD_Q_motif"/>
</dbReference>
<dbReference type="Proteomes" id="UP000228934">
    <property type="component" value="Unassembled WGS sequence"/>
</dbReference>
<feature type="non-terminal residue" evidence="8">
    <location>
        <position position="135"/>
    </location>
</feature>
<dbReference type="InterPro" id="IPR027417">
    <property type="entry name" value="P-loop_NTPase"/>
</dbReference>
<evidence type="ECO:0000256" key="1">
    <source>
        <dbReference type="ARBA" id="ARBA00012552"/>
    </source>
</evidence>
<evidence type="ECO:0000256" key="6">
    <source>
        <dbReference type="PROSITE-ProRule" id="PRU00552"/>
    </source>
</evidence>
<proteinExistence type="predicted"/>
<evidence type="ECO:0000259" key="7">
    <source>
        <dbReference type="PROSITE" id="PS51195"/>
    </source>
</evidence>
<gene>
    <name evidence="8" type="ORF">AB205_0121670</name>
</gene>
<feature type="short sequence motif" description="Q motif" evidence="6">
    <location>
        <begin position="91"/>
        <end position="119"/>
    </location>
</feature>
<keyword evidence="5" id="KW-0067">ATP-binding</keyword>